<dbReference type="Proteomes" id="UP000887013">
    <property type="component" value="Unassembled WGS sequence"/>
</dbReference>
<sequence>MNYSLFSVYFALRVCIARNKNDEASLFKLSFSYSRVIFQLSETFSAKIVWDCYSTRTTGSNKQRHQEKNFVSTQFFSSESRSTCNRYVGSGKKINFTIVV</sequence>
<comment type="caution">
    <text evidence="1">The sequence shown here is derived from an EMBL/GenBank/DDBJ whole genome shotgun (WGS) entry which is preliminary data.</text>
</comment>
<evidence type="ECO:0000313" key="1">
    <source>
        <dbReference type="EMBL" id="GFT32499.1"/>
    </source>
</evidence>
<reference evidence="1" key="1">
    <citation type="submission" date="2020-08" db="EMBL/GenBank/DDBJ databases">
        <title>Multicomponent nature underlies the extraordinary mechanical properties of spider dragline silk.</title>
        <authorList>
            <person name="Kono N."/>
            <person name="Nakamura H."/>
            <person name="Mori M."/>
            <person name="Yoshida Y."/>
            <person name="Ohtoshi R."/>
            <person name="Malay A.D."/>
            <person name="Moran D.A.P."/>
            <person name="Tomita M."/>
            <person name="Numata K."/>
            <person name="Arakawa K."/>
        </authorList>
    </citation>
    <scope>NUCLEOTIDE SEQUENCE</scope>
</reference>
<accession>A0A8X6TP86</accession>
<evidence type="ECO:0000313" key="2">
    <source>
        <dbReference type="Proteomes" id="UP000887013"/>
    </source>
</evidence>
<dbReference type="AlphaFoldDB" id="A0A8X6TP86"/>
<protein>
    <submittedName>
        <fullName evidence="1">Uncharacterized protein</fullName>
    </submittedName>
</protein>
<gene>
    <name evidence="1" type="ORF">NPIL_419081</name>
</gene>
<keyword evidence="2" id="KW-1185">Reference proteome</keyword>
<dbReference type="EMBL" id="BMAW01013177">
    <property type="protein sequence ID" value="GFT32499.1"/>
    <property type="molecule type" value="Genomic_DNA"/>
</dbReference>
<proteinExistence type="predicted"/>
<name>A0A8X6TP86_NEPPI</name>
<organism evidence="1 2">
    <name type="scientific">Nephila pilipes</name>
    <name type="common">Giant wood spider</name>
    <name type="synonym">Nephila maculata</name>
    <dbReference type="NCBI Taxonomy" id="299642"/>
    <lineage>
        <taxon>Eukaryota</taxon>
        <taxon>Metazoa</taxon>
        <taxon>Ecdysozoa</taxon>
        <taxon>Arthropoda</taxon>
        <taxon>Chelicerata</taxon>
        <taxon>Arachnida</taxon>
        <taxon>Araneae</taxon>
        <taxon>Araneomorphae</taxon>
        <taxon>Entelegynae</taxon>
        <taxon>Araneoidea</taxon>
        <taxon>Nephilidae</taxon>
        <taxon>Nephila</taxon>
    </lineage>
</organism>